<keyword evidence="6 9" id="KW-0547">Nucleotide-binding</keyword>
<dbReference type="AlphaFoldDB" id="A0AAE0MJX2"/>
<evidence type="ECO:0000256" key="5">
    <source>
        <dbReference type="ARBA" id="ARBA00022679"/>
    </source>
</evidence>
<accession>A0AAE0MJX2</accession>
<evidence type="ECO:0000256" key="9">
    <source>
        <dbReference type="RuleBase" id="RU364126"/>
    </source>
</evidence>
<keyword evidence="7 9" id="KW-0418">Kinase</keyword>
<sequence>MAGMLLRVPKAGTQAYKHEDLQLYWETSVQPLFGLQDLVQQRLVRLGDAHVVSLLNAALDLHEAETGRRDDFKGSKVAHAEYGMLVEDMRKQHADDVVIEFKPKWLAQSPNAPATAQRCRNCAREASRRAIIHHTTHHTHTHAHKPKPKSKPILCPLDFLACQDSPAALDRVVNHVVSHLSLPASSHQHTRLVSWLQTNELLSRLRDAQTANDAHGPLKASAHDPRFQLAMTLRDCTCFVRIPAQADRPVEAKFADLDKKNWEAKLGYWQATETQLIVEGYYHGEEKPRQRTNCRLEGRAMDDGGGRRLRT</sequence>
<evidence type="ECO:0000256" key="4">
    <source>
        <dbReference type="ARBA" id="ARBA00014846"/>
    </source>
</evidence>
<reference evidence="10" key="1">
    <citation type="journal article" date="2023" name="Mol. Phylogenet. Evol.">
        <title>Genome-scale phylogeny and comparative genomics of the fungal order Sordariales.</title>
        <authorList>
            <person name="Hensen N."/>
            <person name="Bonometti L."/>
            <person name="Westerberg I."/>
            <person name="Brannstrom I.O."/>
            <person name="Guillou S."/>
            <person name="Cros-Aarteil S."/>
            <person name="Calhoun S."/>
            <person name="Haridas S."/>
            <person name="Kuo A."/>
            <person name="Mondo S."/>
            <person name="Pangilinan J."/>
            <person name="Riley R."/>
            <person name="LaButti K."/>
            <person name="Andreopoulos B."/>
            <person name="Lipzen A."/>
            <person name="Chen C."/>
            <person name="Yan M."/>
            <person name="Daum C."/>
            <person name="Ng V."/>
            <person name="Clum A."/>
            <person name="Steindorff A."/>
            <person name="Ohm R.A."/>
            <person name="Martin F."/>
            <person name="Silar P."/>
            <person name="Natvig D.O."/>
            <person name="Lalanne C."/>
            <person name="Gautier V."/>
            <person name="Ament-Velasquez S.L."/>
            <person name="Kruys A."/>
            <person name="Hutchinson M.I."/>
            <person name="Powell A.J."/>
            <person name="Barry K."/>
            <person name="Miller A.N."/>
            <person name="Grigoriev I.V."/>
            <person name="Debuchy R."/>
            <person name="Gladieux P."/>
            <person name="Hiltunen Thoren M."/>
            <person name="Johannesson H."/>
        </authorList>
    </citation>
    <scope>NUCLEOTIDE SEQUENCE</scope>
    <source>
        <strain evidence="10">SMH4131-1</strain>
    </source>
</reference>
<dbReference type="Proteomes" id="UP001286456">
    <property type="component" value="Unassembled WGS sequence"/>
</dbReference>
<dbReference type="Pfam" id="PF06090">
    <property type="entry name" value="Ins_P5_2-kin"/>
    <property type="match status" value="1"/>
</dbReference>
<keyword evidence="5 9" id="KW-0808">Transferase</keyword>
<comment type="catalytic activity">
    <reaction evidence="9">
        <text>1D-myo-inositol 1,3,4,5,6-pentakisphosphate + ATP = 1D-myo-inositol hexakisphosphate + ADP + H(+)</text>
        <dbReference type="Rhea" id="RHEA:20313"/>
        <dbReference type="ChEBI" id="CHEBI:15378"/>
        <dbReference type="ChEBI" id="CHEBI:30616"/>
        <dbReference type="ChEBI" id="CHEBI:57733"/>
        <dbReference type="ChEBI" id="CHEBI:58130"/>
        <dbReference type="ChEBI" id="CHEBI:456216"/>
        <dbReference type="EC" id="2.7.1.158"/>
    </reaction>
</comment>
<evidence type="ECO:0000256" key="6">
    <source>
        <dbReference type="ARBA" id="ARBA00022741"/>
    </source>
</evidence>
<dbReference type="GO" id="GO:0032958">
    <property type="term" value="P:inositol phosphate biosynthetic process"/>
    <property type="evidence" value="ECO:0007669"/>
    <property type="project" value="TreeGrafter"/>
</dbReference>
<proteinExistence type="inferred from homology"/>
<evidence type="ECO:0000313" key="10">
    <source>
        <dbReference type="EMBL" id="KAK3333814.1"/>
    </source>
</evidence>
<keyword evidence="11" id="KW-1185">Reference proteome</keyword>
<evidence type="ECO:0000256" key="1">
    <source>
        <dbReference type="ARBA" id="ARBA00003979"/>
    </source>
</evidence>
<evidence type="ECO:0000256" key="8">
    <source>
        <dbReference type="ARBA" id="ARBA00022840"/>
    </source>
</evidence>
<comment type="function">
    <text evidence="9">Phosphorylates Ins(1,3,4,5,6)P5 at position 2 to form Ins(1,2,3,4,5,6)P6 (InsP6 or phytate).</text>
</comment>
<evidence type="ECO:0000313" key="11">
    <source>
        <dbReference type="Proteomes" id="UP001286456"/>
    </source>
</evidence>
<protein>
    <recommendedName>
        <fullName evidence="4 9">Inositol-pentakisphosphate 2-kinase</fullName>
        <ecNumber evidence="3 9">2.7.1.158</ecNumber>
    </recommendedName>
</protein>
<dbReference type="EC" id="2.7.1.158" evidence="3 9"/>
<comment type="caution">
    <text evidence="10">The sequence shown here is derived from an EMBL/GenBank/DDBJ whole genome shotgun (WGS) entry which is preliminary data.</text>
</comment>
<keyword evidence="8 9" id="KW-0067">ATP-binding</keyword>
<evidence type="ECO:0000256" key="2">
    <source>
        <dbReference type="ARBA" id="ARBA00008305"/>
    </source>
</evidence>
<comment type="similarity">
    <text evidence="2">Belongs to the IPK1 type 1 family.</text>
</comment>
<gene>
    <name evidence="10" type="ORF">B0T19DRAFT_138135</name>
</gene>
<reference evidence="10" key="2">
    <citation type="submission" date="2023-06" db="EMBL/GenBank/DDBJ databases">
        <authorList>
            <consortium name="Lawrence Berkeley National Laboratory"/>
            <person name="Haridas S."/>
            <person name="Hensen N."/>
            <person name="Bonometti L."/>
            <person name="Westerberg I."/>
            <person name="Brannstrom I.O."/>
            <person name="Guillou S."/>
            <person name="Cros-Aarteil S."/>
            <person name="Calhoun S."/>
            <person name="Kuo A."/>
            <person name="Mondo S."/>
            <person name="Pangilinan J."/>
            <person name="Riley R."/>
            <person name="Labutti K."/>
            <person name="Andreopoulos B."/>
            <person name="Lipzen A."/>
            <person name="Chen C."/>
            <person name="Yanf M."/>
            <person name="Daum C."/>
            <person name="Ng V."/>
            <person name="Clum A."/>
            <person name="Steindorff A."/>
            <person name="Ohm R."/>
            <person name="Martin F."/>
            <person name="Silar P."/>
            <person name="Natvig D."/>
            <person name="Lalanne C."/>
            <person name="Gautier V."/>
            <person name="Ament-Velasquez S.L."/>
            <person name="Kruys A."/>
            <person name="Hutchinson M.I."/>
            <person name="Powell A.J."/>
            <person name="Barry K."/>
            <person name="Miller A.N."/>
            <person name="Grigoriev I.V."/>
            <person name="Debuchy R."/>
            <person name="Gladieux P."/>
            <person name="Thoren M.H."/>
            <person name="Johannesson H."/>
        </authorList>
    </citation>
    <scope>NUCLEOTIDE SEQUENCE</scope>
    <source>
        <strain evidence="10">SMH4131-1</strain>
    </source>
</reference>
<evidence type="ECO:0000256" key="7">
    <source>
        <dbReference type="ARBA" id="ARBA00022777"/>
    </source>
</evidence>
<organism evidence="10 11">
    <name type="scientific">Cercophora scortea</name>
    <dbReference type="NCBI Taxonomy" id="314031"/>
    <lineage>
        <taxon>Eukaryota</taxon>
        <taxon>Fungi</taxon>
        <taxon>Dikarya</taxon>
        <taxon>Ascomycota</taxon>
        <taxon>Pezizomycotina</taxon>
        <taxon>Sordariomycetes</taxon>
        <taxon>Sordariomycetidae</taxon>
        <taxon>Sordariales</taxon>
        <taxon>Lasiosphaeriaceae</taxon>
        <taxon>Cercophora</taxon>
    </lineage>
</organism>
<dbReference type="PANTHER" id="PTHR14456:SF2">
    <property type="entry name" value="INOSITOL-PENTAKISPHOSPHATE 2-KINASE"/>
    <property type="match status" value="1"/>
</dbReference>
<evidence type="ECO:0000256" key="3">
    <source>
        <dbReference type="ARBA" id="ARBA00012023"/>
    </source>
</evidence>
<dbReference type="PANTHER" id="PTHR14456">
    <property type="entry name" value="INOSITOL POLYPHOSPHATE KINASE 1"/>
    <property type="match status" value="1"/>
</dbReference>
<dbReference type="GO" id="GO:0035299">
    <property type="term" value="F:inositol-1,3,4,5,6-pentakisphosphate 2-kinase activity"/>
    <property type="evidence" value="ECO:0007669"/>
    <property type="project" value="UniProtKB-EC"/>
</dbReference>
<dbReference type="GO" id="GO:0005634">
    <property type="term" value="C:nucleus"/>
    <property type="evidence" value="ECO:0007669"/>
    <property type="project" value="TreeGrafter"/>
</dbReference>
<dbReference type="GO" id="GO:0005524">
    <property type="term" value="F:ATP binding"/>
    <property type="evidence" value="ECO:0007669"/>
    <property type="project" value="UniProtKB-KW"/>
</dbReference>
<comment type="domain">
    <text evidence="9">The EXKPK motif is conserved in inositol-pentakisphosphate 2-kinases of both family 1 and 2.</text>
</comment>
<dbReference type="EMBL" id="JAUEPO010000002">
    <property type="protein sequence ID" value="KAK3333814.1"/>
    <property type="molecule type" value="Genomic_DNA"/>
</dbReference>
<comment type="function">
    <text evidence="1">Has kinase activity and phosphorylates inositol-1,3,4,5,6-pentakisphosphate (Ins(1,3,4,5,6)P5) to produce 1,2,3,4,5,6-hexakisphosphate (InsP6), also known as phytate.</text>
</comment>
<dbReference type="InterPro" id="IPR009286">
    <property type="entry name" value="Ins_P5_2-kin"/>
</dbReference>
<name>A0AAE0MJX2_9PEZI</name>